<dbReference type="AlphaFoldDB" id="A0A1W2CBC9"/>
<evidence type="ECO:0000313" key="1">
    <source>
        <dbReference type="EMBL" id="SMC81958.1"/>
    </source>
</evidence>
<evidence type="ECO:0000313" key="2">
    <source>
        <dbReference type="Proteomes" id="UP000192708"/>
    </source>
</evidence>
<dbReference type="Proteomes" id="UP000192708">
    <property type="component" value="Unassembled WGS sequence"/>
</dbReference>
<dbReference type="SUPFAM" id="SSF159270">
    <property type="entry name" value="YmcC-like"/>
    <property type="match status" value="1"/>
</dbReference>
<dbReference type="InterPro" id="IPR023373">
    <property type="entry name" value="YmcC_sf"/>
</dbReference>
<dbReference type="STRING" id="1938817.SAMN06296008_1212"/>
<proteinExistence type="predicted"/>
<organism evidence="1 2">
    <name type="scientific">Polynucleobacter kasalickyi</name>
    <dbReference type="NCBI Taxonomy" id="1938817"/>
    <lineage>
        <taxon>Bacteria</taxon>
        <taxon>Pseudomonadati</taxon>
        <taxon>Pseudomonadota</taxon>
        <taxon>Betaproteobacteria</taxon>
        <taxon>Burkholderiales</taxon>
        <taxon>Burkholderiaceae</taxon>
        <taxon>Polynucleobacter</taxon>
    </lineage>
</organism>
<accession>A0A1W2CBC9</accession>
<name>A0A1W2CBC9_9BURK</name>
<dbReference type="EMBL" id="FWXJ01000021">
    <property type="protein sequence ID" value="SMC81958.1"/>
    <property type="molecule type" value="Genomic_DNA"/>
</dbReference>
<reference evidence="1 2" key="1">
    <citation type="submission" date="2017-04" db="EMBL/GenBank/DDBJ databases">
        <authorList>
            <person name="Afonso C.L."/>
            <person name="Miller P.J."/>
            <person name="Scott M.A."/>
            <person name="Spackman E."/>
            <person name="Goraichik I."/>
            <person name="Dimitrov K.M."/>
            <person name="Suarez D.L."/>
            <person name="Swayne D.E."/>
        </authorList>
    </citation>
    <scope>NUCLEOTIDE SEQUENCE [LARGE SCALE GENOMIC DNA]</scope>
    <source>
        <strain evidence="1 2">VK13</strain>
    </source>
</reference>
<gene>
    <name evidence="1" type="ORF">SAMN06296008_1212</name>
</gene>
<keyword evidence="2" id="KW-1185">Reference proteome</keyword>
<dbReference type="Gene3D" id="2.40.360.10">
    <property type="entry name" value="YmcC-like"/>
    <property type="match status" value="1"/>
</dbReference>
<sequence length="227" mass="25614">MQLGFRDDAALIEKSPLKNNLVYLRVNLGGLDALLVKGYVDQDPRGPIDVWYSSDGSIMRIQAGRYLGSVGFDQNWQELSRKDAPNLEMILNNAFSSNQINSVSNKQATNSSSSNLFGVKKYFSTQSYISIPSHLVMRDERISATVSTMVSGTLPETIPSSFKKYLANKNLIWVSETPQPEDLFKKKGASFGWYGFIKNKDTYQQIIGQQCFSNQFCITWMPWPLQP</sequence>
<protein>
    <submittedName>
        <fullName evidence="1">Uncharacterized protein</fullName>
    </submittedName>
</protein>
<dbReference type="OrthoDB" id="8847406at2"/>
<dbReference type="RefSeq" id="WP_084285963.1">
    <property type="nucleotide sequence ID" value="NZ_FWXJ01000021.1"/>
</dbReference>